<accession>A0A5B8Z3M4</accession>
<dbReference type="SUPFAM" id="SSF55174">
    <property type="entry name" value="Alpha-L RNA-binding motif"/>
    <property type="match status" value="1"/>
</dbReference>
<evidence type="ECO:0000313" key="3">
    <source>
        <dbReference type="EMBL" id="QED47467.1"/>
    </source>
</evidence>
<dbReference type="STRING" id="1742359.GCA_001439625_00336"/>
<protein>
    <submittedName>
        <fullName evidence="3">RNA-binding protein</fullName>
    </submittedName>
</protein>
<dbReference type="KEGG" id="bda:FSZ17_09475"/>
<organism evidence="3 4">
    <name type="scientific">Cytobacillus dafuensis</name>
    <name type="common">Bacillus dafuensis</name>
    <dbReference type="NCBI Taxonomy" id="1742359"/>
    <lineage>
        <taxon>Bacteria</taxon>
        <taxon>Bacillati</taxon>
        <taxon>Bacillota</taxon>
        <taxon>Bacilli</taxon>
        <taxon>Bacillales</taxon>
        <taxon>Bacillaceae</taxon>
        <taxon>Cytobacillus</taxon>
    </lineage>
</organism>
<dbReference type="Gene3D" id="3.30.70.330">
    <property type="match status" value="1"/>
</dbReference>
<gene>
    <name evidence="3" type="ORF">FSZ17_09475</name>
</gene>
<sequence length="257" mass="29625">MTIYQHYRPEEKEFIDQVLNWKHTVEADYAPKLTDFLDPREQEIVNNIIGSNHEVKVNLFGGTSFAERKRALIFPEYFQCEEQDFNISLYEVIYPKKFITIEHPQVLGSLMSTGLKRGKFGDILFQDERIQFFVTQEIEEYLSIQIESIGRATVSLKKLPLINAIQLTDSWVELSVISSSLRLDTVISAVFNISRQKSQSLIQHGLVKVNWTSIENSAFECRESDIISVRGFGRTKLIGIEGKTKKDKWKITAGKQK</sequence>
<proteinExistence type="predicted"/>
<dbReference type="InterPro" id="IPR040591">
    <property type="entry name" value="RqcP2_RBD"/>
</dbReference>
<dbReference type="Pfam" id="PF01479">
    <property type="entry name" value="S4"/>
    <property type="match status" value="1"/>
</dbReference>
<dbReference type="GO" id="GO:0003723">
    <property type="term" value="F:RNA binding"/>
    <property type="evidence" value="ECO:0007669"/>
    <property type="project" value="UniProtKB-KW"/>
</dbReference>
<dbReference type="Gene3D" id="3.30.1370.160">
    <property type="match status" value="1"/>
</dbReference>
<dbReference type="Gene3D" id="3.10.290.10">
    <property type="entry name" value="RNA-binding S4 domain"/>
    <property type="match status" value="1"/>
</dbReference>
<dbReference type="Pfam" id="PF21278">
    <property type="entry name" value="YlmH_1st"/>
    <property type="match status" value="1"/>
</dbReference>
<dbReference type="InterPro" id="IPR036986">
    <property type="entry name" value="S4_RNA-bd_sf"/>
</dbReference>
<dbReference type="PROSITE" id="PS50889">
    <property type="entry name" value="S4"/>
    <property type="match status" value="1"/>
</dbReference>
<evidence type="ECO:0000259" key="2">
    <source>
        <dbReference type="SMART" id="SM00363"/>
    </source>
</evidence>
<keyword evidence="1" id="KW-0694">RNA-binding</keyword>
<dbReference type="OrthoDB" id="9812787at2"/>
<feature type="domain" description="RNA-binding S4" evidence="2">
    <location>
        <begin position="181"/>
        <end position="238"/>
    </location>
</feature>
<dbReference type="Pfam" id="PF17774">
    <property type="entry name" value="YlmH_RBD"/>
    <property type="match status" value="1"/>
</dbReference>
<dbReference type="RefSeq" id="WP_057769699.1">
    <property type="nucleotide sequence ID" value="NZ_CP042593.1"/>
</dbReference>
<dbReference type="InterPro" id="IPR012677">
    <property type="entry name" value="Nucleotide-bd_a/b_plait_sf"/>
</dbReference>
<dbReference type="SMART" id="SM00363">
    <property type="entry name" value="S4"/>
    <property type="match status" value="1"/>
</dbReference>
<evidence type="ECO:0000256" key="1">
    <source>
        <dbReference type="PROSITE-ProRule" id="PRU00182"/>
    </source>
</evidence>
<dbReference type="EMBL" id="CP042593">
    <property type="protein sequence ID" value="QED47467.1"/>
    <property type="molecule type" value="Genomic_DNA"/>
</dbReference>
<reference evidence="4" key="1">
    <citation type="submission" date="2019-08" db="EMBL/GenBank/DDBJ databases">
        <authorList>
            <person name="Zheng X."/>
        </authorList>
    </citation>
    <scope>NUCLEOTIDE SEQUENCE [LARGE SCALE GENOMIC DNA]</scope>
    <source>
        <strain evidence="4">FJAT-25496</strain>
    </source>
</reference>
<dbReference type="Proteomes" id="UP000321555">
    <property type="component" value="Chromosome"/>
</dbReference>
<dbReference type="AlphaFoldDB" id="A0A5B8Z3M4"/>
<evidence type="ECO:0000313" key="4">
    <source>
        <dbReference type="Proteomes" id="UP000321555"/>
    </source>
</evidence>
<dbReference type="CDD" id="cd00165">
    <property type="entry name" value="S4"/>
    <property type="match status" value="1"/>
</dbReference>
<dbReference type="InterPro" id="IPR048443">
    <property type="entry name" value="RqcP2_N"/>
</dbReference>
<name>A0A5B8Z3M4_CYTDA</name>
<keyword evidence="4" id="KW-1185">Reference proteome</keyword>
<dbReference type="InterPro" id="IPR002942">
    <property type="entry name" value="S4_RNA-bd"/>
</dbReference>